<comment type="caution">
    <text evidence="1">The sequence shown here is derived from an EMBL/GenBank/DDBJ whole genome shotgun (WGS) entry which is preliminary data.</text>
</comment>
<sequence>MTYPEIYIHNDDYWITTWVIISITKSLKGPSTERNRIQAALDTLHGDMDFFIAHSPPILTRTEDRFVVQVELLYGAVDALGAARTLAIDELEHRLSLLTGSVCQSGVDEADPEPCN</sequence>
<proteinExistence type="predicted"/>
<dbReference type="OrthoDB" id="10305855at2759"/>
<dbReference type="VEuPathDB" id="FungiDB:ATEG_07751"/>
<dbReference type="EMBL" id="BLJY01000009">
    <property type="protein sequence ID" value="GFF19012.1"/>
    <property type="molecule type" value="Genomic_DNA"/>
</dbReference>
<protein>
    <submittedName>
        <fullName evidence="1">Uncharacterized protein</fullName>
    </submittedName>
</protein>
<gene>
    <name evidence="1" type="ORF">ATEIFO6365_0009037500</name>
</gene>
<evidence type="ECO:0000313" key="1">
    <source>
        <dbReference type="EMBL" id="GFF19012.1"/>
    </source>
</evidence>
<dbReference type="AlphaFoldDB" id="A0A5M3Z8C2"/>
<organism evidence="1 2">
    <name type="scientific">Aspergillus terreus</name>
    <dbReference type="NCBI Taxonomy" id="33178"/>
    <lineage>
        <taxon>Eukaryota</taxon>
        <taxon>Fungi</taxon>
        <taxon>Dikarya</taxon>
        <taxon>Ascomycota</taxon>
        <taxon>Pezizomycotina</taxon>
        <taxon>Eurotiomycetes</taxon>
        <taxon>Eurotiomycetidae</taxon>
        <taxon>Eurotiales</taxon>
        <taxon>Aspergillaceae</taxon>
        <taxon>Aspergillus</taxon>
        <taxon>Aspergillus subgen. Circumdati</taxon>
    </lineage>
</organism>
<evidence type="ECO:0000313" key="2">
    <source>
        <dbReference type="Proteomes" id="UP000452235"/>
    </source>
</evidence>
<accession>A0A5M3Z8C2</accession>
<reference evidence="1 2" key="1">
    <citation type="submission" date="2020-01" db="EMBL/GenBank/DDBJ databases">
        <title>Aspergillus terreus IFO 6365 whole genome shotgun sequence.</title>
        <authorList>
            <person name="Kanamasa S."/>
            <person name="Takahashi H."/>
        </authorList>
    </citation>
    <scope>NUCLEOTIDE SEQUENCE [LARGE SCALE GENOMIC DNA]</scope>
    <source>
        <strain evidence="1 2">IFO 6365</strain>
    </source>
</reference>
<dbReference type="Proteomes" id="UP000452235">
    <property type="component" value="Unassembled WGS sequence"/>
</dbReference>
<name>A0A5M3Z8C2_ASPTE</name>
<keyword evidence="2" id="KW-1185">Reference proteome</keyword>